<evidence type="ECO:0000256" key="1">
    <source>
        <dbReference type="SAM" id="MobiDB-lite"/>
    </source>
</evidence>
<dbReference type="InterPro" id="IPR043906">
    <property type="entry name" value="Gfo/Idh/MocA_OxRdtase_bact_C"/>
</dbReference>
<dbReference type="Pfam" id="PF19051">
    <property type="entry name" value="GFO_IDH_MocA_C2"/>
    <property type="match status" value="1"/>
</dbReference>
<keyword evidence="5" id="KW-1185">Reference proteome</keyword>
<dbReference type="GO" id="GO:0050112">
    <property type="term" value="F:inositol 2-dehydrogenase (NAD+) activity"/>
    <property type="evidence" value="ECO:0007669"/>
    <property type="project" value="UniProtKB-EC"/>
</dbReference>
<gene>
    <name evidence="4" type="primary">iolG_8</name>
    <name evidence="4" type="ORF">OJF2_29510</name>
</gene>
<organism evidence="4 5">
    <name type="scientific">Aquisphaera giovannonii</name>
    <dbReference type="NCBI Taxonomy" id="406548"/>
    <lineage>
        <taxon>Bacteria</taxon>
        <taxon>Pseudomonadati</taxon>
        <taxon>Planctomycetota</taxon>
        <taxon>Planctomycetia</taxon>
        <taxon>Isosphaerales</taxon>
        <taxon>Isosphaeraceae</taxon>
        <taxon>Aquisphaera</taxon>
    </lineage>
</organism>
<dbReference type="InterPro" id="IPR000683">
    <property type="entry name" value="Gfo/Idh/MocA-like_OxRdtase_N"/>
</dbReference>
<dbReference type="EMBL" id="CP042997">
    <property type="protein sequence ID" value="QEH34412.1"/>
    <property type="molecule type" value="Genomic_DNA"/>
</dbReference>
<dbReference type="PANTHER" id="PTHR43818">
    <property type="entry name" value="BCDNA.GH03377"/>
    <property type="match status" value="1"/>
</dbReference>
<reference evidence="4 5" key="1">
    <citation type="submission" date="2019-08" db="EMBL/GenBank/DDBJ databases">
        <title>Deep-cultivation of Planctomycetes and their phenomic and genomic characterization uncovers novel biology.</title>
        <authorList>
            <person name="Wiegand S."/>
            <person name="Jogler M."/>
            <person name="Boedeker C."/>
            <person name="Pinto D."/>
            <person name="Vollmers J."/>
            <person name="Rivas-Marin E."/>
            <person name="Kohn T."/>
            <person name="Peeters S.H."/>
            <person name="Heuer A."/>
            <person name="Rast P."/>
            <person name="Oberbeckmann S."/>
            <person name="Bunk B."/>
            <person name="Jeske O."/>
            <person name="Meyerdierks A."/>
            <person name="Storesund J.E."/>
            <person name="Kallscheuer N."/>
            <person name="Luecker S."/>
            <person name="Lage O.M."/>
            <person name="Pohl T."/>
            <person name="Merkel B.J."/>
            <person name="Hornburger P."/>
            <person name="Mueller R.-W."/>
            <person name="Bruemmer F."/>
            <person name="Labrenz M."/>
            <person name="Spormann A.M."/>
            <person name="Op den Camp H."/>
            <person name="Overmann J."/>
            <person name="Amann R."/>
            <person name="Jetten M.S.M."/>
            <person name="Mascher T."/>
            <person name="Medema M.H."/>
            <person name="Devos D.P."/>
            <person name="Kaster A.-K."/>
            <person name="Ovreas L."/>
            <person name="Rohde M."/>
            <person name="Galperin M.Y."/>
            <person name="Jogler C."/>
        </authorList>
    </citation>
    <scope>NUCLEOTIDE SEQUENCE [LARGE SCALE GENOMIC DNA]</scope>
    <source>
        <strain evidence="4 5">OJF2</strain>
    </source>
</reference>
<feature type="domain" description="Gfo/Idh/MocA-like oxidoreductase bacterial type C-terminal" evidence="3">
    <location>
        <begin position="217"/>
        <end position="437"/>
    </location>
</feature>
<evidence type="ECO:0000313" key="5">
    <source>
        <dbReference type="Proteomes" id="UP000324233"/>
    </source>
</evidence>
<dbReference type="Gene3D" id="3.30.360.10">
    <property type="entry name" value="Dihydrodipicolinate Reductase, domain 2"/>
    <property type="match status" value="1"/>
</dbReference>
<dbReference type="InterPro" id="IPR006311">
    <property type="entry name" value="TAT_signal"/>
</dbReference>
<dbReference type="AlphaFoldDB" id="A0A5B9W181"/>
<dbReference type="EC" id="1.1.1.18" evidence="4"/>
<dbReference type="SUPFAM" id="SSF55347">
    <property type="entry name" value="Glyceraldehyde-3-phosphate dehydrogenase-like, C-terminal domain"/>
    <property type="match status" value="1"/>
</dbReference>
<evidence type="ECO:0000259" key="2">
    <source>
        <dbReference type="Pfam" id="PF01408"/>
    </source>
</evidence>
<dbReference type="PROSITE" id="PS51318">
    <property type="entry name" value="TAT"/>
    <property type="match status" value="1"/>
</dbReference>
<keyword evidence="4" id="KW-0560">Oxidoreductase</keyword>
<protein>
    <submittedName>
        <fullName evidence="4">Inositol 2-dehydrogenase</fullName>
        <ecNumber evidence="4">1.1.1.18</ecNumber>
    </submittedName>
</protein>
<accession>A0A5B9W181</accession>
<dbReference type="InterPro" id="IPR036291">
    <property type="entry name" value="NAD(P)-bd_dom_sf"/>
</dbReference>
<dbReference type="Gene3D" id="3.40.50.720">
    <property type="entry name" value="NAD(P)-binding Rossmann-like Domain"/>
    <property type="match status" value="1"/>
</dbReference>
<dbReference type="KEGG" id="agv:OJF2_29510"/>
<proteinExistence type="predicted"/>
<dbReference type="SUPFAM" id="SSF51735">
    <property type="entry name" value="NAD(P)-binding Rossmann-fold domains"/>
    <property type="match status" value="1"/>
</dbReference>
<feature type="domain" description="Gfo/Idh/MocA-like oxidoreductase N-terminal" evidence="2">
    <location>
        <begin position="49"/>
        <end position="173"/>
    </location>
</feature>
<dbReference type="GO" id="GO:0000166">
    <property type="term" value="F:nucleotide binding"/>
    <property type="evidence" value="ECO:0007669"/>
    <property type="project" value="InterPro"/>
</dbReference>
<dbReference type="RefSeq" id="WP_148594343.1">
    <property type="nucleotide sequence ID" value="NZ_CP042997.1"/>
</dbReference>
<evidence type="ECO:0000313" key="4">
    <source>
        <dbReference type="EMBL" id="QEH34412.1"/>
    </source>
</evidence>
<dbReference type="Proteomes" id="UP000324233">
    <property type="component" value="Chromosome"/>
</dbReference>
<name>A0A5B9W181_9BACT</name>
<evidence type="ECO:0000259" key="3">
    <source>
        <dbReference type="Pfam" id="PF19051"/>
    </source>
</evidence>
<dbReference type="PANTHER" id="PTHR43818:SF5">
    <property type="entry name" value="OXIDOREDUCTASE FAMILY PROTEIN"/>
    <property type="match status" value="1"/>
</dbReference>
<feature type="region of interest" description="Disordered" evidence="1">
    <location>
        <begin position="21"/>
        <end position="46"/>
    </location>
</feature>
<dbReference type="OrthoDB" id="9788246at2"/>
<sequence length="443" mass="49330">MRPLDRRSFLHNTAALAGAIAAMPPSGARAERPEDAPDGGKPAGPNEVLRVAVVGVRGRGNDHIQGFTHLKDEARVTAICDIDENVAASRKKYLEEQNGSAPKYYQDIRKLLEDKDIDIISVATTNHWHALATIWAVQAGKDVYVEKPVSHNVTEGRRMVEAARKYKKIVQTGTQCRSSKGLRDAVEFIRSGKLGQVYMAKGLCYKPRGSIGHKPDGPVPAGVDYNVWLGPAPERPFNANRFHYNWHWFWDYGNGDLGNQGIHQMDLARWGLGKQEFPKSVLASGGRFGYKDDGETPNTLSVSFEFDDCELQFEVRGLPTNDELKVKVGDIFYGTEGILAMTSYESWQVYFGDKLEKGPSGRGGGDHYLNFLKAVRARDHKILNADIEQGHLSSAYCHLGNIAYRLGRKLHINPSTESFVSDPEADAMLTREYRKPFVVPEKV</sequence>
<dbReference type="InterPro" id="IPR050463">
    <property type="entry name" value="Gfo/Idh/MocA_oxidrdct_glycsds"/>
</dbReference>
<dbReference type="Pfam" id="PF01408">
    <property type="entry name" value="GFO_IDH_MocA"/>
    <property type="match status" value="1"/>
</dbReference>